<dbReference type="GO" id="GO:0016787">
    <property type="term" value="F:hydrolase activity"/>
    <property type="evidence" value="ECO:0007669"/>
    <property type="project" value="UniProtKB-KW"/>
</dbReference>
<comment type="subcellular location">
    <subcellularLocation>
        <location evidence="1">Cell membrane</location>
        <topology evidence="1">Peripheral membrane protein</topology>
    </subcellularLocation>
</comment>
<evidence type="ECO:0000313" key="10">
    <source>
        <dbReference type="Proteomes" id="UP000032875"/>
    </source>
</evidence>
<keyword evidence="9" id="KW-0378">Hydrolase</keyword>
<sequence length="106" mass="11421">MIMAEKQVKSLHVSVVAARHPVWEGDAKFVVIPSVNGAMGVLPGHEAVLALIDHGFVKVDDLQGVRHVFKVTDGFFSVDSDHITIAVEHSCNVDKDGNVLPNAKVI</sequence>
<evidence type="ECO:0000313" key="9">
    <source>
        <dbReference type="EMBL" id="EIK84072.1"/>
    </source>
</evidence>
<dbReference type="InterPro" id="IPR001469">
    <property type="entry name" value="ATP_synth_F1_dsu/esu"/>
</dbReference>
<dbReference type="InterPro" id="IPR020546">
    <property type="entry name" value="ATP_synth_F1_dsu/esu_N"/>
</dbReference>
<dbReference type="GO" id="GO:0045259">
    <property type="term" value="C:proton-transporting ATP synthase complex"/>
    <property type="evidence" value="ECO:0007669"/>
    <property type="project" value="UniProtKB-KW"/>
</dbReference>
<dbReference type="AlphaFoldDB" id="I4M4D2"/>
<dbReference type="GO" id="GO:0005886">
    <property type="term" value="C:plasma membrane"/>
    <property type="evidence" value="ECO:0007669"/>
    <property type="project" value="UniProtKB-SubCell"/>
</dbReference>
<evidence type="ECO:0000256" key="3">
    <source>
        <dbReference type="ARBA" id="ARBA00022448"/>
    </source>
</evidence>
<feature type="domain" description="ATP synthase F1 complex delta/epsilon subunit N-terminal" evidence="8">
    <location>
        <begin position="11"/>
        <end position="88"/>
    </location>
</feature>
<keyword evidence="5" id="KW-0472">Membrane</keyword>
<dbReference type="NCBIfam" id="NF009977">
    <property type="entry name" value="PRK13442.1"/>
    <property type="match status" value="1"/>
</dbReference>
<organism evidence="9 10">
    <name type="scientific">Gardnerella vaginalis 1500E</name>
    <dbReference type="NCBI Taxonomy" id="698957"/>
    <lineage>
        <taxon>Bacteria</taxon>
        <taxon>Bacillati</taxon>
        <taxon>Actinomycetota</taxon>
        <taxon>Actinomycetes</taxon>
        <taxon>Bifidobacteriales</taxon>
        <taxon>Bifidobacteriaceae</taxon>
        <taxon>Gardnerella</taxon>
    </lineage>
</organism>
<dbReference type="PANTHER" id="PTHR13822">
    <property type="entry name" value="ATP SYNTHASE DELTA/EPSILON CHAIN"/>
    <property type="match status" value="1"/>
</dbReference>
<evidence type="ECO:0000256" key="2">
    <source>
        <dbReference type="ARBA" id="ARBA00005712"/>
    </source>
</evidence>
<dbReference type="PANTHER" id="PTHR13822:SF10">
    <property type="entry name" value="ATP SYNTHASE EPSILON CHAIN, CHLOROPLASTIC"/>
    <property type="match status" value="1"/>
</dbReference>
<dbReference type="PATRIC" id="fig|698957.3.peg.2"/>
<dbReference type="Proteomes" id="UP000032875">
    <property type="component" value="Unassembled WGS sequence"/>
</dbReference>
<dbReference type="Pfam" id="PF02823">
    <property type="entry name" value="ATP-synt_DE_N"/>
    <property type="match status" value="1"/>
</dbReference>
<evidence type="ECO:0000256" key="4">
    <source>
        <dbReference type="ARBA" id="ARBA00023065"/>
    </source>
</evidence>
<proteinExistence type="inferred from homology"/>
<keyword evidence="6" id="KW-0139">CF(1)</keyword>
<protein>
    <submittedName>
        <fullName evidence="9">F0F1 ATP synthase subunit epsilon</fullName>
        <ecNumber evidence="9">3.6.3.14</ecNumber>
    </submittedName>
</protein>
<comment type="similarity">
    <text evidence="2">Belongs to the ATPase epsilon chain family.</text>
</comment>
<name>I4M4D2_GARVA</name>
<accession>I4M4D2</accession>
<dbReference type="CDD" id="cd12152">
    <property type="entry name" value="F1-ATPase_delta"/>
    <property type="match status" value="1"/>
</dbReference>
<reference evidence="9 10" key="1">
    <citation type="journal article" date="2012" name="J. Bacteriol.">
        <title>Comparative Genomic Analyses of 17 Clinical Isolates of Gardnerella vaginalis Provide Evidence of Multiple Genetically Isolated Clades Consistent with Subspeciation into Genovars.</title>
        <authorList>
            <person name="Ahmed A."/>
            <person name="Earl J."/>
            <person name="Retchless A."/>
            <person name="Hillier S."/>
            <person name="Rabe L."/>
            <person name="Cherpes T."/>
            <person name="Powell E."/>
            <person name="Janto B."/>
            <person name="Eutsey R."/>
            <person name="Hiller N.L."/>
            <person name="Boissy R."/>
            <person name="Dahlgreen M."/>
            <person name="Hall B."/>
            <person name="Costerton J."/>
            <person name="Post J.C."/>
            <person name="Hu F."/>
            <person name="Ehrlich G."/>
        </authorList>
    </citation>
    <scope>NUCLEOTIDE SEQUENCE [LARGE SCALE GENOMIC DNA]</scope>
    <source>
        <strain evidence="9 10">1500E</strain>
    </source>
</reference>
<evidence type="ECO:0000259" key="8">
    <source>
        <dbReference type="Pfam" id="PF02823"/>
    </source>
</evidence>
<dbReference type="Gene3D" id="2.60.15.10">
    <property type="entry name" value="F0F1 ATP synthase delta/epsilon subunit, N-terminal"/>
    <property type="match status" value="1"/>
</dbReference>
<dbReference type="InterPro" id="IPR036771">
    <property type="entry name" value="ATPsynth_dsu/esu_N"/>
</dbReference>
<evidence type="ECO:0000256" key="1">
    <source>
        <dbReference type="ARBA" id="ARBA00004202"/>
    </source>
</evidence>
<dbReference type="SUPFAM" id="SSF51344">
    <property type="entry name" value="Epsilon subunit of F1F0-ATP synthase N-terminal domain"/>
    <property type="match status" value="1"/>
</dbReference>
<keyword evidence="7" id="KW-0066">ATP synthesis</keyword>
<dbReference type="EC" id="3.6.3.14" evidence="9"/>
<dbReference type="GO" id="GO:0046933">
    <property type="term" value="F:proton-transporting ATP synthase activity, rotational mechanism"/>
    <property type="evidence" value="ECO:0007669"/>
    <property type="project" value="InterPro"/>
</dbReference>
<gene>
    <name evidence="9" type="primary">atpC</name>
    <name evidence="9" type="ORF">CGSMWGv1500E_00015</name>
</gene>
<keyword evidence="3" id="KW-0813">Transport</keyword>
<keyword evidence="4" id="KW-0406">Ion transport</keyword>
<evidence type="ECO:0000256" key="5">
    <source>
        <dbReference type="ARBA" id="ARBA00023136"/>
    </source>
</evidence>
<evidence type="ECO:0000256" key="6">
    <source>
        <dbReference type="ARBA" id="ARBA00023196"/>
    </source>
</evidence>
<evidence type="ECO:0000256" key="7">
    <source>
        <dbReference type="ARBA" id="ARBA00023310"/>
    </source>
</evidence>
<dbReference type="EMBL" id="ADES01000001">
    <property type="protein sequence ID" value="EIK84072.1"/>
    <property type="molecule type" value="Genomic_DNA"/>
</dbReference>
<comment type="caution">
    <text evidence="9">The sequence shown here is derived from an EMBL/GenBank/DDBJ whole genome shotgun (WGS) entry which is preliminary data.</text>
</comment>